<proteinExistence type="predicted"/>
<organism evidence="1">
    <name type="scientific">uncultured Caudovirales phage</name>
    <dbReference type="NCBI Taxonomy" id="2100421"/>
    <lineage>
        <taxon>Viruses</taxon>
        <taxon>Duplodnaviria</taxon>
        <taxon>Heunggongvirae</taxon>
        <taxon>Uroviricota</taxon>
        <taxon>Caudoviricetes</taxon>
        <taxon>Peduoviridae</taxon>
        <taxon>Maltschvirus</taxon>
        <taxon>Maltschvirus maltsch</taxon>
    </lineage>
</organism>
<reference evidence="1" key="1">
    <citation type="submission" date="2020-04" db="EMBL/GenBank/DDBJ databases">
        <authorList>
            <person name="Chiriac C."/>
            <person name="Salcher M."/>
            <person name="Ghai R."/>
            <person name="Kavagutti S V."/>
        </authorList>
    </citation>
    <scope>NUCLEOTIDE SEQUENCE</scope>
</reference>
<sequence>MTRIALVSVPMFNAPGMLRWARHFYRMKNASKQDKKYFLGVLKAWVNSEKRAKYCLECDDSLIEWEDDVVTITITEETK</sequence>
<evidence type="ECO:0000313" key="1">
    <source>
        <dbReference type="EMBL" id="CAB4144955.1"/>
    </source>
</evidence>
<protein>
    <submittedName>
        <fullName evidence="1">Uncharacterized protein</fullName>
    </submittedName>
</protein>
<dbReference type="EMBL" id="LR796441">
    <property type="protein sequence ID" value="CAB4144955.1"/>
    <property type="molecule type" value="Genomic_DNA"/>
</dbReference>
<name>A0A6J5MD04_9CAUD</name>
<dbReference type="EMBL" id="LR796634">
    <property type="protein sequence ID" value="CAB4155780.1"/>
    <property type="molecule type" value="Genomic_DNA"/>
</dbReference>
<evidence type="ECO:0000313" key="2">
    <source>
        <dbReference type="EMBL" id="CAB4155780.1"/>
    </source>
</evidence>
<accession>A0A6J5MD04</accession>
<gene>
    <name evidence="1" type="ORF">UFOVP467_15</name>
    <name evidence="2" type="ORF">UFOVP657_19</name>
</gene>